<comment type="caution">
    <text evidence="4">The sequence shown here is derived from an EMBL/GenBank/DDBJ whole genome shotgun (WGS) entry which is preliminary data.</text>
</comment>
<proteinExistence type="inferred from homology"/>
<dbReference type="GO" id="GO:1901982">
    <property type="term" value="F:maltose binding"/>
    <property type="evidence" value="ECO:0007669"/>
    <property type="project" value="TreeGrafter"/>
</dbReference>
<keyword evidence="2" id="KW-0813">Transport</keyword>
<protein>
    <recommendedName>
        <fullName evidence="5">Extracellular solute-binding protein</fullName>
    </recommendedName>
</protein>
<evidence type="ECO:0000256" key="1">
    <source>
        <dbReference type="ARBA" id="ARBA00008520"/>
    </source>
</evidence>
<dbReference type="SUPFAM" id="SSF53850">
    <property type="entry name" value="Periplasmic binding protein-like II"/>
    <property type="match status" value="1"/>
</dbReference>
<gene>
    <name evidence="4" type="ORF">SDC9_94898</name>
</gene>
<evidence type="ECO:0000313" key="4">
    <source>
        <dbReference type="EMBL" id="MPM48174.1"/>
    </source>
</evidence>
<dbReference type="EMBL" id="VSSQ01011983">
    <property type="protein sequence ID" value="MPM48174.1"/>
    <property type="molecule type" value="Genomic_DNA"/>
</dbReference>
<keyword evidence="3" id="KW-0732">Signal</keyword>
<dbReference type="AlphaFoldDB" id="A0A645AES6"/>
<dbReference type="Pfam" id="PF13416">
    <property type="entry name" value="SBP_bac_8"/>
    <property type="match status" value="1"/>
</dbReference>
<accession>A0A645AES6</accession>
<organism evidence="4">
    <name type="scientific">bioreactor metagenome</name>
    <dbReference type="NCBI Taxonomy" id="1076179"/>
    <lineage>
        <taxon>unclassified sequences</taxon>
        <taxon>metagenomes</taxon>
        <taxon>ecological metagenomes</taxon>
    </lineage>
</organism>
<sequence length="279" mass="30950">MRTLGLFYNKDILAEHGYTAPPATLDEMVEMAVKMTKRNAAGDLEVEGLTFQPDGQLHGFFRPVLLNLFGQDPLSEDNKTALWNASEAGYQAFQWLTDLATVHKVGEVNFMTNDATAFRNGAAAMSIDGSYRIPALEGDGTLNYGVVPIPSHEGRKSSFGTFWTNGILAGTKDKELEASEKFLAFLTSEEVMKTWTTRIGEIGARTSIAEDQELLKNEKLAPFIEMLPYADSYFYVDEAADRKIVVDAIDQVLLNGMDPREVLDWAVGEAQALLDSYWQ</sequence>
<dbReference type="GO" id="GO:0055052">
    <property type="term" value="C:ATP-binding cassette (ABC) transporter complex, substrate-binding subunit-containing"/>
    <property type="evidence" value="ECO:0007669"/>
    <property type="project" value="TreeGrafter"/>
</dbReference>
<reference evidence="4" key="1">
    <citation type="submission" date="2019-08" db="EMBL/GenBank/DDBJ databases">
        <authorList>
            <person name="Kucharzyk K."/>
            <person name="Murdoch R.W."/>
            <person name="Higgins S."/>
            <person name="Loffler F."/>
        </authorList>
    </citation>
    <scope>NUCLEOTIDE SEQUENCE</scope>
</reference>
<dbReference type="PANTHER" id="PTHR30061:SF50">
    <property type="entry name" value="MALTOSE_MALTODEXTRIN-BINDING PERIPLASMIC PROTEIN"/>
    <property type="match status" value="1"/>
</dbReference>
<name>A0A645AES6_9ZZZZ</name>
<dbReference type="PANTHER" id="PTHR30061">
    <property type="entry name" value="MALTOSE-BINDING PERIPLASMIC PROTEIN"/>
    <property type="match status" value="1"/>
</dbReference>
<dbReference type="GO" id="GO:0042956">
    <property type="term" value="P:maltodextrin transmembrane transport"/>
    <property type="evidence" value="ECO:0007669"/>
    <property type="project" value="TreeGrafter"/>
</dbReference>
<evidence type="ECO:0000256" key="3">
    <source>
        <dbReference type="ARBA" id="ARBA00022729"/>
    </source>
</evidence>
<evidence type="ECO:0008006" key="5">
    <source>
        <dbReference type="Google" id="ProtNLM"/>
    </source>
</evidence>
<dbReference type="GO" id="GO:0015768">
    <property type="term" value="P:maltose transport"/>
    <property type="evidence" value="ECO:0007669"/>
    <property type="project" value="TreeGrafter"/>
</dbReference>
<dbReference type="Gene3D" id="3.40.190.10">
    <property type="entry name" value="Periplasmic binding protein-like II"/>
    <property type="match status" value="1"/>
</dbReference>
<dbReference type="InterPro" id="IPR006059">
    <property type="entry name" value="SBP"/>
</dbReference>
<evidence type="ECO:0000256" key="2">
    <source>
        <dbReference type="ARBA" id="ARBA00022448"/>
    </source>
</evidence>
<comment type="similarity">
    <text evidence="1">Belongs to the bacterial solute-binding protein 1 family.</text>
</comment>